<feature type="transmembrane region" description="Helical" evidence="5">
    <location>
        <begin position="6"/>
        <end position="26"/>
    </location>
</feature>
<keyword evidence="4 5" id="KW-0472">Membrane</keyword>
<protein>
    <submittedName>
        <fullName evidence="6">Manganese efflux pump MntP</fullName>
    </submittedName>
</protein>
<evidence type="ECO:0000313" key="7">
    <source>
        <dbReference type="Proteomes" id="UP000270468"/>
    </source>
</evidence>
<dbReference type="PANTHER" id="PTHR35529">
    <property type="entry name" value="MANGANESE EFFLUX PUMP MNTP-RELATED"/>
    <property type="match status" value="1"/>
</dbReference>
<dbReference type="OrthoDB" id="1679205at2"/>
<keyword evidence="3 5" id="KW-1133">Transmembrane helix</keyword>
<keyword evidence="2 5" id="KW-0812">Transmembrane</keyword>
<dbReference type="Proteomes" id="UP000270468">
    <property type="component" value="Unassembled WGS sequence"/>
</dbReference>
<evidence type="ECO:0000256" key="4">
    <source>
        <dbReference type="ARBA" id="ARBA00023136"/>
    </source>
</evidence>
<organism evidence="6 7">
    <name type="scientific">Filibacter tadaridae</name>
    <dbReference type="NCBI Taxonomy" id="2483811"/>
    <lineage>
        <taxon>Bacteria</taxon>
        <taxon>Bacillati</taxon>
        <taxon>Bacillota</taxon>
        <taxon>Bacilli</taxon>
        <taxon>Bacillales</taxon>
        <taxon>Caryophanaceae</taxon>
        <taxon>Filibacter</taxon>
    </lineage>
</organism>
<gene>
    <name evidence="6" type="primary">mntP_2</name>
    <name evidence="6" type="ORF">FILTAD_01134</name>
</gene>
<dbReference type="InterPro" id="IPR003810">
    <property type="entry name" value="Mntp/YtaF"/>
</dbReference>
<accession>A0A3P5WTP0</accession>
<feature type="transmembrane region" description="Helical" evidence="5">
    <location>
        <begin position="132"/>
        <end position="153"/>
    </location>
</feature>
<keyword evidence="1" id="KW-1003">Cell membrane</keyword>
<proteinExistence type="predicted"/>
<dbReference type="EMBL" id="UXAV01000031">
    <property type="protein sequence ID" value="VDC24988.1"/>
    <property type="molecule type" value="Genomic_DNA"/>
</dbReference>
<dbReference type="PANTHER" id="PTHR35529:SF2">
    <property type="entry name" value="SPORULATION PROTEIN YTAF-RELATED"/>
    <property type="match status" value="1"/>
</dbReference>
<keyword evidence="7" id="KW-1185">Reference proteome</keyword>
<feature type="transmembrane region" description="Helical" evidence="5">
    <location>
        <begin position="33"/>
        <end position="51"/>
    </location>
</feature>
<dbReference type="AlphaFoldDB" id="A0A3P5WTP0"/>
<evidence type="ECO:0000256" key="2">
    <source>
        <dbReference type="ARBA" id="ARBA00022692"/>
    </source>
</evidence>
<feature type="transmembrane region" description="Helical" evidence="5">
    <location>
        <begin position="63"/>
        <end position="85"/>
    </location>
</feature>
<evidence type="ECO:0000256" key="3">
    <source>
        <dbReference type="ARBA" id="ARBA00022989"/>
    </source>
</evidence>
<dbReference type="RefSeq" id="WP_124069558.1">
    <property type="nucleotide sequence ID" value="NZ_CBCRXF010000011.1"/>
</dbReference>
<dbReference type="Pfam" id="PF02659">
    <property type="entry name" value="Mntp"/>
    <property type="match status" value="1"/>
</dbReference>
<evidence type="ECO:0000256" key="1">
    <source>
        <dbReference type="ARBA" id="ARBA00022475"/>
    </source>
</evidence>
<evidence type="ECO:0000313" key="6">
    <source>
        <dbReference type="EMBL" id="VDC24988.1"/>
    </source>
</evidence>
<name>A0A3P5WTP0_9BACL</name>
<evidence type="ECO:0000256" key="5">
    <source>
        <dbReference type="SAM" id="Phobius"/>
    </source>
</evidence>
<reference evidence="6 7" key="1">
    <citation type="submission" date="2018-11" db="EMBL/GenBank/DDBJ databases">
        <authorList>
            <person name="Criscuolo A."/>
        </authorList>
    </citation>
    <scope>NUCLEOTIDE SEQUENCE [LARGE SCALE GENOMIC DNA]</scope>
    <source>
        <strain evidence="6">ATB-66</strain>
    </source>
</reference>
<feature type="transmembrane region" description="Helical" evidence="5">
    <location>
        <begin position="106"/>
        <end position="126"/>
    </location>
</feature>
<sequence>MHLLTIIFIGVAANIDNLGISVAYGLRSNRIPFLYNLIISLISMGCAYFAITAGSLLSEYLTVFVANFIGGVLLVGLGIWIVLKVNTLPANLSKGKKVVTINWKESIVLGFILSLNCLTIGFGAGITGLPPLSTALVVGVFSFISILLGVRLGHKVGSTWFGKQAERIGGILLILIGIYEIFI</sequence>